<dbReference type="InterPro" id="IPR026057">
    <property type="entry name" value="TBL_C"/>
</dbReference>
<dbReference type="Pfam" id="PF13839">
    <property type="entry name" value="PC-Esterase"/>
    <property type="match status" value="1"/>
</dbReference>
<evidence type="ECO:0000256" key="4">
    <source>
        <dbReference type="ARBA" id="ARBA00022968"/>
    </source>
</evidence>
<evidence type="ECO:0000256" key="5">
    <source>
        <dbReference type="ARBA" id="ARBA00022989"/>
    </source>
</evidence>
<keyword evidence="3 8" id="KW-0812">Transmembrane</keyword>
<feature type="domain" description="Trichome birefringence-like N-terminal" evidence="10">
    <location>
        <begin position="72"/>
        <end position="124"/>
    </location>
</feature>
<name>A0AAQ3K4E2_9LILI</name>
<evidence type="ECO:0008006" key="13">
    <source>
        <dbReference type="Google" id="ProtNLM"/>
    </source>
</evidence>
<dbReference type="AlphaFoldDB" id="A0AAQ3K4E2"/>
<evidence type="ECO:0000313" key="11">
    <source>
        <dbReference type="EMBL" id="WOL00770.1"/>
    </source>
</evidence>
<evidence type="ECO:0000259" key="10">
    <source>
        <dbReference type="Pfam" id="PF14416"/>
    </source>
</evidence>
<accession>A0AAQ3K4E2</accession>
<evidence type="ECO:0000259" key="9">
    <source>
        <dbReference type="Pfam" id="PF13839"/>
    </source>
</evidence>
<gene>
    <name evidence="11" type="ORF">Cni_G09483</name>
</gene>
<evidence type="ECO:0000256" key="1">
    <source>
        <dbReference type="ARBA" id="ARBA00004323"/>
    </source>
</evidence>
<dbReference type="InterPro" id="IPR025846">
    <property type="entry name" value="TBL_N"/>
</dbReference>
<comment type="subcellular location">
    <subcellularLocation>
        <location evidence="1">Golgi apparatus membrane</location>
        <topology evidence="1">Single-pass type II membrane protein</topology>
    </subcellularLocation>
</comment>
<feature type="domain" description="Trichome birefringence-like C-terminal" evidence="9">
    <location>
        <begin position="125"/>
        <end position="411"/>
    </location>
</feature>
<dbReference type="GO" id="GO:1990538">
    <property type="term" value="F:xylan O-acetyltransferase activity"/>
    <property type="evidence" value="ECO:0007669"/>
    <property type="project" value="UniProtKB-ARBA"/>
</dbReference>
<feature type="transmembrane region" description="Helical" evidence="8">
    <location>
        <begin position="12"/>
        <end position="35"/>
    </location>
</feature>
<evidence type="ECO:0000313" key="12">
    <source>
        <dbReference type="Proteomes" id="UP001327560"/>
    </source>
</evidence>
<keyword evidence="7 8" id="KW-0472">Membrane</keyword>
<dbReference type="Pfam" id="PF14416">
    <property type="entry name" value="PMR5N"/>
    <property type="match status" value="1"/>
</dbReference>
<dbReference type="Proteomes" id="UP001327560">
    <property type="component" value="Chromosome 3"/>
</dbReference>
<evidence type="ECO:0000256" key="2">
    <source>
        <dbReference type="ARBA" id="ARBA00007727"/>
    </source>
</evidence>
<reference evidence="11 12" key="1">
    <citation type="submission" date="2023-10" db="EMBL/GenBank/DDBJ databases">
        <title>Chromosome-scale genome assembly provides insights into flower coloration mechanisms of Canna indica.</title>
        <authorList>
            <person name="Li C."/>
        </authorList>
    </citation>
    <scope>NUCLEOTIDE SEQUENCE [LARGE SCALE GENOMIC DNA]</scope>
    <source>
        <tissue evidence="11">Flower</tissue>
    </source>
</reference>
<keyword evidence="12" id="KW-1185">Reference proteome</keyword>
<evidence type="ECO:0000256" key="8">
    <source>
        <dbReference type="SAM" id="Phobius"/>
    </source>
</evidence>
<dbReference type="PANTHER" id="PTHR32285:SF324">
    <property type="entry name" value="PROTEIN TRICHOME BIREFRINGENCE-LIKE 25"/>
    <property type="match status" value="1"/>
</dbReference>
<dbReference type="GO" id="GO:0000139">
    <property type="term" value="C:Golgi membrane"/>
    <property type="evidence" value="ECO:0007669"/>
    <property type="project" value="UniProtKB-SubCell"/>
</dbReference>
<proteinExistence type="inferred from homology"/>
<keyword evidence="4" id="KW-0735">Signal-anchor</keyword>
<evidence type="ECO:0000256" key="6">
    <source>
        <dbReference type="ARBA" id="ARBA00023034"/>
    </source>
</evidence>
<dbReference type="InterPro" id="IPR029962">
    <property type="entry name" value="TBL"/>
</dbReference>
<organism evidence="11 12">
    <name type="scientific">Canna indica</name>
    <name type="common">Indian-shot</name>
    <dbReference type="NCBI Taxonomy" id="4628"/>
    <lineage>
        <taxon>Eukaryota</taxon>
        <taxon>Viridiplantae</taxon>
        <taxon>Streptophyta</taxon>
        <taxon>Embryophyta</taxon>
        <taxon>Tracheophyta</taxon>
        <taxon>Spermatophyta</taxon>
        <taxon>Magnoliopsida</taxon>
        <taxon>Liliopsida</taxon>
        <taxon>Zingiberales</taxon>
        <taxon>Cannaceae</taxon>
        <taxon>Canna</taxon>
    </lineage>
</organism>
<protein>
    <recommendedName>
        <fullName evidence="13">Trichome birefringence-like N-terminal domain-containing protein</fullName>
    </recommendedName>
</protein>
<evidence type="ECO:0000256" key="3">
    <source>
        <dbReference type="ARBA" id="ARBA00022692"/>
    </source>
</evidence>
<sequence>MAGATGQQHYQPLFPHLLFVALLLVGASLHLYFFFYSDEYTIVSSKKKPSDKLAERGSSTSLNATVGKPQTEKCDLFTGEWIPNASNPAYDTSCPLIGMAQNCLVNGRRDTDYLHWKWKPRDCDLPPLDAKRFLETMRDKTWALIGDSLIRNQGDSLLCILSKEDLAVDFYHDEAWKTSFFRLPSYNITVLQIWSPFLVASQYSDAPPDPGTTAVDQISIDTLDPSWAALYSSLDYVVVSVGHWFTRPMTMLVKERELVTGCYNCEGYNLTVFKVEEVYRRVLRLFLNFVGASLHKPTVIYRSWTSKHFESGDYNSGGVCNRIVPYKPGEYSGVEMDWKMRGAEMEELDSGFEGRPLDNLKFLDLYPVALLRADGHGSKYWSSERKRKNVQDCLHWCLPGPIDTWNDLLMQLLMSE</sequence>
<evidence type="ECO:0000256" key="7">
    <source>
        <dbReference type="ARBA" id="ARBA00023136"/>
    </source>
</evidence>
<dbReference type="PANTHER" id="PTHR32285">
    <property type="entry name" value="PROTEIN TRICHOME BIREFRINGENCE-LIKE 9-RELATED"/>
    <property type="match status" value="1"/>
</dbReference>
<keyword evidence="6" id="KW-0333">Golgi apparatus</keyword>
<keyword evidence="5 8" id="KW-1133">Transmembrane helix</keyword>
<comment type="similarity">
    <text evidence="2">Belongs to the PC-esterase family. TBL subfamily.</text>
</comment>
<dbReference type="EMBL" id="CP136892">
    <property type="protein sequence ID" value="WOL00770.1"/>
    <property type="molecule type" value="Genomic_DNA"/>
</dbReference>